<dbReference type="RefSeq" id="WP_039611731.1">
    <property type="nucleotide sequence ID" value="NZ_JWIC01000010.1"/>
</dbReference>
<dbReference type="CDD" id="cd01444">
    <property type="entry name" value="GlpE_ST"/>
    <property type="match status" value="1"/>
</dbReference>
<dbReference type="Proteomes" id="UP000031327">
    <property type="component" value="Unassembled WGS sequence"/>
</dbReference>
<evidence type="ECO:0000259" key="4">
    <source>
        <dbReference type="PROSITE" id="PS50206"/>
    </source>
</evidence>
<reference evidence="5 6" key="1">
    <citation type="submission" date="2014-12" db="EMBL/GenBank/DDBJ databases">
        <title>Draft Genome Sequence of Pseudoalteromonas luteoviolacea HI1.</title>
        <authorList>
            <person name="Asahina A.Y."/>
            <person name="Hadfield M.G."/>
        </authorList>
    </citation>
    <scope>NUCLEOTIDE SEQUENCE [LARGE SCALE GENOMIC DNA]</scope>
    <source>
        <strain evidence="5 6">HI1</strain>
    </source>
</reference>
<dbReference type="OrthoDB" id="9811849at2"/>
<dbReference type="InterPro" id="IPR001763">
    <property type="entry name" value="Rhodanese-like_dom"/>
</dbReference>
<dbReference type="InterPro" id="IPR050229">
    <property type="entry name" value="GlpE_sulfurtransferase"/>
</dbReference>
<dbReference type="HAMAP" id="MF_01009">
    <property type="entry name" value="Thiosulf_sulfurtr"/>
    <property type="match status" value="1"/>
</dbReference>
<evidence type="ECO:0000256" key="1">
    <source>
        <dbReference type="ARBA" id="ARBA00022490"/>
    </source>
</evidence>
<comment type="catalytic activity">
    <reaction evidence="3">
        <text>thiosulfate + [thioredoxin]-dithiol = [thioredoxin]-disulfide + hydrogen sulfide + sulfite + 2 H(+)</text>
        <dbReference type="Rhea" id="RHEA:83859"/>
        <dbReference type="Rhea" id="RHEA-COMP:10698"/>
        <dbReference type="Rhea" id="RHEA-COMP:10700"/>
        <dbReference type="ChEBI" id="CHEBI:15378"/>
        <dbReference type="ChEBI" id="CHEBI:17359"/>
        <dbReference type="ChEBI" id="CHEBI:29919"/>
        <dbReference type="ChEBI" id="CHEBI:29950"/>
        <dbReference type="ChEBI" id="CHEBI:33542"/>
        <dbReference type="ChEBI" id="CHEBI:50058"/>
    </reaction>
</comment>
<feature type="active site" description="Cysteine persulfide intermediate" evidence="3">
    <location>
        <position position="64"/>
    </location>
</feature>
<dbReference type="GO" id="GO:0004792">
    <property type="term" value="F:thiosulfate-cyanide sulfurtransferase activity"/>
    <property type="evidence" value="ECO:0007669"/>
    <property type="project" value="UniProtKB-UniRule"/>
</dbReference>
<dbReference type="PROSITE" id="PS50206">
    <property type="entry name" value="RHODANESE_3"/>
    <property type="match status" value="1"/>
</dbReference>
<evidence type="ECO:0000313" key="5">
    <source>
        <dbReference type="EMBL" id="KID54836.1"/>
    </source>
</evidence>
<gene>
    <name evidence="3" type="primary">glpE</name>
    <name evidence="5" type="ORF">JF50_23540</name>
</gene>
<dbReference type="EMBL" id="JWIC01000010">
    <property type="protein sequence ID" value="KID54836.1"/>
    <property type="molecule type" value="Genomic_DNA"/>
</dbReference>
<dbReference type="AlphaFoldDB" id="A0A0C1Q2K8"/>
<organism evidence="5 6">
    <name type="scientific">Pseudoalteromonas luteoviolacea</name>
    <dbReference type="NCBI Taxonomy" id="43657"/>
    <lineage>
        <taxon>Bacteria</taxon>
        <taxon>Pseudomonadati</taxon>
        <taxon>Pseudomonadota</taxon>
        <taxon>Gammaproteobacteria</taxon>
        <taxon>Alteromonadales</taxon>
        <taxon>Pseudoalteromonadaceae</taxon>
        <taxon>Pseudoalteromonas</taxon>
    </lineage>
</organism>
<evidence type="ECO:0000256" key="2">
    <source>
        <dbReference type="ARBA" id="ARBA00022679"/>
    </source>
</evidence>
<keyword evidence="2 3" id="KW-0808">Transferase</keyword>
<dbReference type="GO" id="GO:0005737">
    <property type="term" value="C:cytoplasm"/>
    <property type="evidence" value="ECO:0007669"/>
    <property type="project" value="UniProtKB-SubCell"/>
</dbReference>
<proteinExistence type="inferred from homology"/>
<comment type="caution">
    <text evidence="5">The sequence shown here is derived from an EMBL/GenBank/DDBJ whole genome shotgun (WGS) entry which is preliminary data.</text>
</comment>
<dbReference type="GO" id="GO:0103041">
    <property type="term" value="F:thiosulfate-thioredoxin sulfurtransferase activity"/>
    <property type="evidence" value="ECO:0007669"/>
    <property type="project" value="RHEA"/>
</dbReference>
<dbReference type="InterPro" id="IPR036873">
    <property type="entry name" value="Rhodanese-like_dom_sf"/>
</dbReference>
<dbReference type="SUPFAM" id="SSF52821">
    <property type="entry name" value="Rhodanese/Cell cycle control phosphatase"/>
    <property type="match status" value="1"/>
</dbReference>
<accession>A0A0C1Q2K8</accession>
<dbReference type="Pfam" id="PF00581">
    <property type="entry name" value="Rhodanese"/>
    <property type="match status" value="1"/>
</dbReference>
<keyword evidence="1 3" id="KW-0963">Cytoplasm</keyword>
<dbReference type="Gene3D" id="3.40.250.10">
    <property type="entry name" value="Rhodanese-like domain"/>
    <property type="match status" value="1"/>
</dbReference>
<dbReference type="PANTHER" id="PTHR43031:SF6">
    <property type="entry name" value="THIOSULFATE SULFURTRANSFERASE GLPE"/>
    <property type="match status" value="1"/>
</dbReference>
<dbReference type="PANTHER" id="PTHR43031">
    <property type="entry name" value="FAD-DEPENDENT OXIDOREDUCTASE"/>
    <property type="match status" value="1"/>
</dbReference>
<comment type="catalytic activity">
    <reaction evidence="3">
        <text>thiosulfate + hydrogen cyanide = thiocyanate + sulfite + 2 H(+)</text>
        <dbReference type="Rhea" id="RHEA:16881"/>
        <dbReference type="ChEBI" id="CHEBI:15378"/>
        <dbReference type="ChEBI" id="CHEBI:17359"/>
        <dbReference type="ChEBI" id="CHEBI:18022"/>
        <dbReference type="ChEBI" id="CHEBI:18407"/>
        <dbReference type="ChEBI" id="CHEBI:33542"/>
        <dbReference type="EC" id="2.8.1.1"/>
    </reaction>
</comment>
<comment type="function">
    <text evidence="3">Transferase that catalyzes the transfer of sulfur from thiosulfate to thiophilic acceptors such as cyanide or dithiols. May function in a CysM-independent thiosulfate assimilation pathway by catalyzing the conversion of thiosulfate to sulfite, which can then be used for L-cysteine biosynthesis.</text>
</comment>
<dbReference type="InterPro" id="IPR023695">
    <property type="entry name" value="Thiosulf_sulfurTrfase"/>
</dbReference>
<sequence>MAFKHISIEQTQALIAQNNVVVADIRDPNSFAAGHIPGSEHLSNENLAHFMQEKEFEQPIIIVCYHGISSQSAANYLVEQGFEDVYSMDGGFTQWEQTLPEHIEK</sequence>
<evidence type="ECO:0000313" key="6">
    <source>
        <dbReference type="Proteomes" id="UP000031327"/>
    </source>
</evidence>
<protein>
    <recommendedName>
        <fullName evidence="3">Thiosulfate sulfurtransferase GlpE</fullName>
        <ecNumber evidence="3">2.8.1.1</ecNumber>
    </recommendedName>
</protein>
<feature type="domain" description="Rhodanese" evidence="4">
    <location>
        <begin position="16"/>
        <end position="104"/>
    </location>
</feature>
<comment type="similarity">
    <text evidence="3">Belongs to the GlpE family.</text>
</comment>
<dbReference type="EC" id="2.8.1.1" evidence="3"/>
<dbReference type="NCBIfam" id="NF001195">
    <property type="entry name" value="PRK00162.1"/>
    <property type="match status" value="1"/>
</dbReference>
<evidence type="ECO:0000256" key="3">
    <source>
        <dbReference type="HAMAP-Rule" id="MF_01009"/>
    </source>
</evidence>
<dbReference type="SMART" id="SM00450">
    <property type="entry name" value="RHOD"/>
    <property type="match status" value="1"/>
</dbReference>
<comment type="subcellular location">
    <subcellularLocation>
        <location evidence="3">Cytoplasm</location>
    </subcellularLocation>
</comment>
<name>A0A0C1Q2K8_9GAMM</name>